<accession>A0A9X4L0C7</accession>
<dbReference type="AlphaFoldDB" id="A0A9X4L0C7"/>
<keyword evidence="2" id="KW-1185">Reference proteome</keyword>
<protein>
    <submittedName>
        <fullName evidence="1">Uncharacterized protein</fullName>
    </submittedName>
</protein>
<dbReference type="RefSeq" id="WP_277538967.1">
    <property type="nucleotide sequence ID" value="NZ_JAPDIA010000009.1"/>
</dbReference>
<evidence type="ECO:0000313" key="2">
    <source>
        <dbReference type="Proteomes" id="UP001153404"/>
    </source>
</evidence>
<evidence type="ECO:0000313" key="1">
    <source>
        <dbReference type="EMBL" id="MDG0814220.1"/>
    </source>
</evidence>
<gene>
    <name evidence="1" type="ORF">OMP40_36780</name>
</gene>
<reference evidence="1" key="1">
    <citation type="submission" date="2022-10" db="EMBL/GenBank/DDBJ databases">
        <title>Comparative genomic analysis of Cohnella hashimotonis sp. nov., isolated from the International Space Station.</title>
        <authorList>
            <person name="Simpson A."/>
            <person name="Venkateswaran K."/>
        </authorList>
    </citation>
    <scope>NUCLEOTIDE SEQUENCE</scope>
    <source>
        <strain evidence="1">DSM 28161</strain>
    </source>
</reference>
<comment type="caution">
    <text evidence="1">The sequence shown here is derived from an EMBL/GenBank/DDBJ whole genome shotgun (WGS) entry which is preliminary data.</text>
</comment>
<organism evidence="1 2">
    <name type="scientific">Cohnella rhizosphaerae</name>
    <dbReference type="NCBI Taxonomy" id="1457232"/>
    <lineage>
        <taxon>Bacteria</taxon>
        <taxon>Bacillati</taxon>
        <taxon>Bacillota</taxon>
        <taxon>Bacilli</taxon>
        <taxon>Bacillales</taxon>
        <taxon>Paenibacillaceae</taxon>
        <taxon>Cohnella</taxon>
    </lineage>
</organism>
<sequence>MNAWYNSLVEKEDKPIEELETIEAYVDGMLRYTHKQGDRFQMTMIEDILNAVFALESDRRQHLLHVRFEKALLSNRLQKN</sequence>
<dbReference type="EMBL" id="JAPDIA010000009">
    <property type="protein sequence ID" value="MDG0814220.1"/>
    <property type="molecule type" value="Genomic_DNA"/>
</dbReference>
<proteinExistence type="predicted"/>
<name>A0A9X4L0C7_9BACL</name>
<dbReference type="Proteomes" id="UP001153404">
    <property type="component" value="Unassembled WGS sequence"/>
</dbReference>